<dbReference type="PANTHER" id="PTHR43544">
    <property type="entry name" value="SHORT-CHAIN DEHYDROGENASE/REDUCTASE"/>
    <property type="match status" value="1"/>
</dbReference>
<sequence>MRILITGANRGLGLQLAKVGLERGHEIIASLRDFNQKGELESIQQHNSNLTLIKMDVSNDQSVSDAKLEFDQHFSSLDVIMNNAAILLERDQNIEELSFESVLKSLDVNTVGPMRVVQAFLDSLRAGSNQQIINISSEAGSLTHSYSPDYSYGISKAALNMFSEKLNVYLRKENILVYSIHPGWMKTDMGGTKAPLNPYETACHLFDLLEKKKKIEKQDFIFMDYNGAAMDI</sequence>
<dbReference type="OrthoDB" id="5786478at2"/>
<dbReference type="GO" id="GO:0016491">
    <property type="term" value="F:oxidoreductase activity"/>
    <property type="evidence" value="ECO:0007669"/>
    <property type="project" value="UniProtKB-KW"/>
</dbReference>
<dbReference type="GO" id="GO:0005737">
    <property type="term" value="C:cytoplasm"/>
    <property type="evidence" value="ECO:0007669"/>
    <property type="project" value="TreeGrafter"/>
</dbReference>
<keyword evidence="5" id="KW-1185">Reference proteome</keyword>
<dbReference type="EMBL" id="LTAO01000037">
    <property type="protein sequence ID" value="KYG27011.1"/>
    <property type="molecule type" value="Genomic_DNA"/>
</dbReference>
<dbReference type="Proteomes" id="UP000075806">
    <property type="component" value="Unassembled WGS sequence"/>
</dbReference>
<dbReference type="InterPro" id="IPR051468">
    <property type="entry name" value="Fungal_SecMetab_SDRs"/>
</dbReference>
<proteinExistence type="inferred from homology"/>
<evidence type="ECO:0000313" key="4">
    <source>
        <dbReference type="EMBL" id="KYG27011.1"/>
    </source>
</evidence>
<dbReference type="STRING" id="519424.AZF04_11795"/>
<name>A0A161P7F1_9BACI</name>
<keyword evidence="2" id="KW-0560">Oxidoreductase</keyword>
<dbReference type="PRINTS" id="PR00080">
    <property type="entry name" value="SDRFAMILY"/>
</dbReference>
<reference evidence="4" key="1">
    <citation type="submission" date="2016-02" db="EMBL/GenBank/DDBJ databases">
        <title>Genome sequence of Bacillus trypoxylicola KCTC 13244(T).</title>
        <authorList>
            <person name="Jeong H."/>
            <person name="Park S.-H."/>
            <person name="Choi S.-K."/>
        </authorList>
    </citation>
    <scope>NUCLEOTIDE SEQUENCE [LARGE SCALE GENOMIC DNA]</scope>
    <source>
        <strain evidence="4">KCTC 13244</strain>
    </source>
</reference>
<dbReference type="Gene3D" id="3.40.50.720">
    <property type="entry name" value="NAD(P)-binding Rossmann-like Domain"/>
    <property type="match status" value="1"/>
</dbReference>
<evidence type="ECO:0000256" key="3">
    <source>
        <dbReference type="RuleBase" id="RU000363"/>
    </source>
</evidence>
<dbReference type="AlphaFoldDB" id="A0A161P7F1"/>
<dbReference type="RefSeq" id="WP_061949963.1">
    <property type="nucleotide sequence ID" value="NZ_LTAO01000037.1"/>
</dbReference>
<accession>A0A161P7F1</accession>
<dbReference type="InterPro" id="IPR002347">
    <property type="entry name" value="SDR_fam"/>
</dbReference>
<dbReference type="SUPFAM" id="SSF51735">
    <property type="entry name" value="NAD(P)-binding Rossmann-fold domains"/>
    <property type="match status" value="1"/>
</dbReference>
<dbReference type="Pfam" id="PF00106">
    <property type="entry name" value="adh_short"/>
    <property type="match status" value="1"/>
</dbReference>
<organism evidence="4 5">
    <name type="scientific">Alkalihalobacillus trypoxylicola</name>
    <dbReference type="NCBI Taxonomy" id="519424"/>
    <lineage>
        <taxon>Bacteria</taxon>
        <taxon>Bacillati</taxon>
        <taxon>Bacillota</taxon>
        <taxon>Bacilli</taxon>
        <taxon>Bacillales</taxon>
        <taxon>Bacillaceae</taxon>
        <taxon>Alkalihalobacillus</taxon>
    </lineage>
</organism>
<keyword evidence="1" id="KW-0521">NADP</keyword>
<dbReference type="PRINTS" id="PR00081">
    <property type="entry name" value="GDHRDH"/>
</dbReference>
<dbReference type="InterPro" id="IPR036291">
    <property type="entry name" value="NAD(P)-bd_dom_sf"/>
</dbReference>
<evidence type="ECO:0000256" key="2">
    <source>
        <dbReference type="ARBA" id="ARBA00023002"/>
    </source>
</evidence>
<dbReference type="PANTHER" id="PTHR43544:SF7">
    <property type="entry name" value="NADB-LER2"/>
    <property type="match status" value="1"/>
</dbReference>
<evidence type="ECO:0000313" key="5">
    <source>
        <dbReference type="Proteomes" id="UP000075806"/>
    </source>
</evidence>
<evidence type="ECO:0000256" key="1">
    <source>
        <dbReference type="ARBA" id="ARBA00022857"/>
    </source>
</evidence>
<comment type="similarity">
    <text evidence="3">Belongs to the short-chain dehydrogenases/reductases (SDR) family.</text>
</comment>
<evidence type="ECO:0008006" key="6">
    <source>
        <dbReference type="Google" id="ProtNLM"/>
    </source>
</evidence>
<comment type="caution">
    <text evidence="4">The sequence shown here is derived from an EMBL/GenBank/DDBJ whole genome shotgun (WGS) entry which is preliminary data.</text>
</comment>
<dbReference type="CDD" id="cd05325">
    <property type="entry name" value="carb_red_sniffer_like_SDR_c"/>
    <property type="match status" value="1"/>
</dbReference>
<protein>
    <recommendedName>
        <fullName evidence="6">Short-chain dehydrogenase</fullName>
    </recommendedName>
</protein>
<gene>
    <name evidence="4" type="ORF">AZF04_11795</name>
</gene>